<accession>A0A1G2ENM1</accession>
<evidence type="ECO:0000313" key="2">
    <source>
        <dbReference type="EMBL" id="OGZ27385.1"/>
    </source>
</evidence>
<dbReference type="GO" id="GO:0016226">
    <property type="term" value="P:iron-sulfur cluster assembly"/>
    <property type="evidence" value="ECO:0007669"/>
    <property type="project" value="InterPro"/>
</dbReference>
<dbReference type="STRING" id="1801677.A2365_02835"/>
<name>A0A1G2ENM1_9BACT</name>
<dbReference type="GO" id="GO:0051536">
    <property type="term" value="F:iron-sulfur cluster binding"/>
    <property type="evidence" value="ECO:0007669"/>
    <property type="project" value="InterPro"/>
</dbReference>
<reference evidence="2 3" key="1">
    <citation type="journal article" date="2016" name="Nat. Commun.">
        <title>Thousands of microbial genomes shed light on interconnected biogeochemical processes in an aquifer system.</title>
        <authorList>
            <person name="Anantharaman K."/>
            <person name="Brown C.T."/>
            <person name="Hug L.A."/>
            <person name="Sharon I."/>
            <person name="Castelle C.J."/>
            <person name="Probst A.J."/>
            <person name="Thomas B.C."/>
            <person name="Singh A."/>
            <person name="Wilkins M.J."/>
            <person name="Karaoz U."/>
            <person name="Brodie E.L."/>
            <person name="Williams K.H."/>
            <person name="Hubbard S.S."/>
            <person name="Banfield J.F."/>
        </authorList>
    </citation>
    <scope>NUCLEOTIDE SEQUENCE [LARGE SCALE GENOMIC DNA]</scope>
</reference>
<dbReference type="Proteomes" id="UP000177740">
    <property type="component" value="Unassembled WGS sequence"/>
</dbReference>
<dbReference type="EMBL" id="MHMM01000006">
    <property type="protein sequence ID" value="OGZ27385.1"/>
    <property type="molecule type" value="Genomic_DNA"/>
</dbReference>
<dbReference type="CDD" id="cd06664">
    <property type="entry name" value="IscU_like"/>
    <property type="match status" value="1"/>
</dbReference>
<dbReference type="SUPFAM" id="SSF82649">
    <property type="entry name" value="SufE/NifU"/>
    <property type="match status" value="1"/>
</dbReference>
<evidence type="ECO:0000313" key="3">
    <source>
        <dbReference type="Proteomes" id="UP000177740"/>
    </source>
</evidence>
<dbReference type="Pfam" id="PF01592">
    <property type="entry name" value="NifU_N"/>
    <property type="match status" value="1"/>
</dbReference>
<comment type="caution">
    <text evidence="2">The sequence shown here is derived from an EMBL/GenBank/DDBJ whole genome shotgun (WGS) entry which is preliminary data.</text>
</comment>
<evidence type="ECO:0000259" key="1">
    <source>
        <dbReference type="Pfam" id="PF01592"/>
    </source>
</evidence>
<feature type="domain" description="NIF system FeS cluster assembly NifU N-terminal" evidence="1">
    <location>
        <begin position="1"/>
        <end position="121"/>
    </location>
</feature>
<proteinExistence type="predicted"/>
<dbReference type="PANTHER" id="PTHR10093">
    <property type="entry name" value="IRON-SULFUR CLUSTER ASSEMBLY ENZYME NIFU HOMOLOG"/>
    <property type="match status" value="1"/>
</dbReference>
<gene>
    <name evidence="2" type="ORF">A2365_02835</name>
</gene>
<protein>
    <submittedName>
        <fullName evidence="2">Iron-sulfur cluster assembly scaffold protein</fullName>
    </submittedName>
</protein>
<sequence>MYSEKVIEHFQNPHNYGRIENPDGIGEVGNMKCGDIMKLYIKLKGDAIEDIKFETFGCAAAIATSSVVTDLAKGKSIEDALKINAKDVVDSLGGLPNIKVHCSLLAIDALSEAVYDYYKNTGKEISEDLKKKHESIKKRDDE</sequence>
<dbReference type="AlphaFoldDB" id="A0A1G2ENM1"/>
<organism evidence="2 3">
    <name type="scientific">Candidatus Nealsonbacteria bacterium RIFOXYB1_FULL_40_15</name>
    <dbReference type="NCBI Taxonomy" id="1801677"/>
    <lineage>
        <taxon>Bacteria</taxon>
        <taxon>Candidatus Nealsoniibacteriota</taxon>
    </lineage>
</organism>
<dbReference type="InterPro" id="IPR002871">
    <property type="entry name" value="NIF_FeS_clus_asmbl_NifU_N"/>
</dbReference>
<dbReference type="GO" id="GO:0005506">
    <property type="term" value="F:iron ion binding"/>
    <property type="evidence" value="ECO:0007669"/>
    <property type="project" value="InterPro"/>
</dbReference>
<dbReference type="Gene3D" id="3.90.1010.10">
    <property type="match status" value="1"/>
</dbReference>